<sequence>MADTTPSSPPAAATTAAQPTTPTASATPANPPIEPATTAEPETLEADDASTSDGASIEERISSYTASLASSAVDYPREFGRRYHAFRKGSYVLPNDELEMERLDVTHAMVVSALGDRLYLAPLEKEKVHRILDVGTGTGIWAVEISDLFPNAEVIGNDLSAIQPTWVPPNVKFEIDDAESEWINTKKYDYIFVRHMLVSIADWPKLVKNVYDNLNPGGWAEFQDMDCVYYSDDGSYTEEHETWKWNKVFTDTCEEMGRTARPGPQLEGWVRDAGFEGVKHQRFKCPMGPWPRDPHFKDIGMLNLIQLLDGLEGFTLKLFCGYLGQTREEVLVMLAKVRKELKELAFHGIFDHHVVYAQKPEDAGDESDEA</sequence>
<reference evidence="3" key="1">
    <citation type="journal article" date="2020" name="Phytopathology">
        <title>Genome Sequence Resources of Colletotrichum truncatum, C. plurivorum, C. musicola, and C. sojae: Four Species Pathogenic to Soybean (Glycine max).</title>
        <authorList>
            <person name="Rogerio F."/>
            <person name="Boufleur T.R."/>
            <person name="Ciampi-Guillardi M."/>
            <person name="Sukno S.A."/>
            <person name="Thon M.R."/>
            <person name="Massola Junior N.S."/>
            <person name="Baroncelli R."/>
        </authorList>
    </citation>
    <scope>NUCLEOTIDE SEQUENCE</scope>
    <source>
        <strain evidence="3">LFN0074</strain>
    </source>
</reference>
<accession>A0A8H6KLU9</accession>
<evidence type="ECO:0000256" key="1">
    <source>
        <dbReference type="ARBA" id="ARBA00038158"/>
    </source>
</evidence>
<dbReference type="Proteomes" id="UP000639643">
    <property type="component" value="Unassembled WGS sequence"/>
</dbReference>
<keyword evidence="4" id="KW-1185">Reference proteome</keyword>
<dbReference type="AlphaFoldDB" id="A0A8H6KLU9"/>
<dbReference type="OrthoDB" id="2013972at2759"/>
<dbReference type="Pfam" id="PF13489">
    <property type="entry name" value="Methyltransf_23"/>
    <property type="match status" value="1"/>
</dbReference>
<dbReference type="GO" id="GO:0032259">
    <property type="term" value="P:methylation"/>
    <property type="evidence" value="ECO:0007669"/>
    <property type="project" value="UniProtKB-KW"/>
</dbReference>
<keyword evidence="3" id="KW-0489">Methyltransferase</keyword>
<organism evidence="3 4">
    <name type="scientific">Colletotrichum musicola</name>
    <dbReference type="NCBI Taxonomy" id="2175873"/>
    <lineage>
        <taxon>Eukaryota</taxon>
        <taxon>Fungi</taxon>
        <taxon>Dikarya</taxon>
        <taxon>Ascomycota</taxon>
        <taxon>Pezizomycotina</taxon>
        <taxon>Sordariomycetes</taxon>
        <taxon>Hypocreomycetidae</taxon>
        <taxon>Glomerellales</taxon>
        <taxon>Glomerellaceae</taxon>
        <taxon>Colletotrichum</taxon>
        <taxon>Colletotrichum orchidearum species complex</taxon>
    </lineage>
</organism>
<keyword evidence="3" id="KW-0808">Transferase</keyword>
<name>A0A8H6KLU9_9PEZI</name>
<dbReference type="SUPFAM" id="SSF53335">
    <property type="entry name" value="S-adenosyl-L-methionine-dependent methyltransferases"/>
    <property type="match status" value="1"/>
</dbReference>
<gene>
    <name evidence="3" type="ORF">CMUS01_06579</name>
</gene>
<comment type="similarity">
    <text evidence="1">Belongs to the methyltransferase superfamily. LaeA methyltransferase family.</text>
</comment>
<evidence type="ECO:0000313" key="4">
    <source>
        <dbReference type="Proteomes" id="UP000639643"/>
    </source>
</evidence>
<protein>
    <submittedName>
        <fullName evidence="3">Umta methyltransferase family protein</fullName>
    </submittedName>
</protein>
<evidence type="ECO:0000256" key="2">
    <source>
        <dbReference type="SAM" id="MobiDB-lite"/>
    </source>
</evidence>
<dbReference type="Gene3D" id="3.40.50.150">
    <property type="entry name" value="Vaccinia Virus protein VP39"/>
    <property type="match status" value="1"/>
</dbReference>
<dbReference type="PANTHER" id="PTHR43591:SF10">
    <property type="entry name" value="ABC TRANSMEMBRANE TYPE-1 DOMAIN-CONTAINING PROTEIN-RELATED"/>
    <property type="match status" value="1"/>
</dbReference>
<dbReference type="InterPro" id="IPR029063">
    <property type="entry name" value="SAM-dependent_MTases_sf"/>
</dbReference>
<dbReference type="EMBL" id="WIGM01000218">
    <property type="protein sequence ID" value="KAF6833333.1"/>
    <property type="molecule type" value="Genomic_DNA"/>
</dbReference>
<feature type="region of interest" description="Disordered" evidence="2">
    <location>
        <begin position="1"/>
        <end position="55"/>
    </location>
</feature>
<comment type="caution">
    <text evidence="3">The sequence shown here is derived from an EMBL/GenBank/DDBJ whole genome shotgun (WGS) entry which is preliminary data.</text>
</comment>
<dbReference type="CDD" id="cd02440">
    <property type="entry name" value="AdoMet_MTases"/>
    <property type="match status" value="1"/>
</dbReference>
<dbReference type="PANTHER" id="PTHR43591">
    <property type="entry name" value="METHYLTRANSFERASE"/>
    <property type="match status" value="1"/>
</dbReference>
<dbReference type="GO" id="GO:0008168">
    <property type="term" value="F:methyltransferase activity"/>
    <property type="evidence" value="ECO:0007669"/>
    <property type="project" value="UniProtKB-KW"/>
</dbReference>
<evidence type="ECO:0000313" key="3">
    <source>
        <dbReference type="EMBL" id="KAF6833333.1"/>
    </source>
</evidence>
<proteinExistence type="inferred from homology"/>
<feature type="compositionally biased region" description="Low complexity" evidence="2">
    <location>
        <begin position="1"/>
        <end position="28"/>
    </location>
</feature>